<keyword evidence="4" id="KW-1185">Reference proteome</keyword>
<gene>
    <name evidence="3" type="ORF">N0V91_003425</name>
</gene>
<organism evidence="3 4">
    <name type="scientific">Didymella pomorum</name>
    <dbReference type="NCBI Taxonomy" id="749634"/>
    <lineage>
        <taxon>Eukaryota</taxon>
        <taxon>Fungi</taxon>
        <taxon>Dikarya</taxon>
        <taxon>Ascomycota</taxon>
        <taxon>Pezizomycotina</taxon>
        <taxon>Dothideomycetes</taxon>
        <taxon>Pleosporomycetidae</taxon>
        <taxon>Pleosporales</taxon>
        <taxon>Pleosporineae</taxon>
        <taxon>Didymellaceae</taxon>
        <taxon>Didymella</taxon>
    </lineage>
</organism>
<feature type="domain" description="Manganese/iron superoxide dismutase C-terminal" evidence="2">
    <location>
        <begin position="243"/>
        <end position="293"/>
    </location>
</feature>
<evidence type="ECO:0000313" key="3">
    <source>
        <dbReference type="EMBL" id="KAJ4408077.1"/>
    </source>
</evidence>
<dbReference type="GO" id="GO:0046872">
    <property type="term" value="F:metal ion binding"/>
    <property type="evidence" value="ECO:0007669"/>
    <property type="project" value="InterPro"/>
</dbReference>
<dbReference type="SUPFAM" id="SSF46609">
    <property type="entry name" value="Fe,Mn superoxide dismutase (SOD), N-terminal domain"/>
    <property type="match status" value="1"/>
</dbReference>
<feature type="domain" description="Manganese/iron superoxide dismutase C-terminal" evidence="2">
    <location>
        <begin position="145"/>
        <end position="203"/>
    </location>
</feature>
<sequence length="310" mass="33975">MTILRCIARRPAASPFRAAASAASVCDPPPCDAMATRAPSFARSLYTVPSLDRHDQLVANGVPGLFSTQGFKNAFSDKQTQLIDELNGSTVGTALANQDIKALVINLARDPTMAYAFNLASMAYNNHFFFRGLNTNPDLVSQPPSELLKQINNDFSSEHTLKETFIATANAMFGPGFVWLVQLNTGNSQTLRILPTYIAGSPLSGAHYRRQSHDLNTHNAETHAQLNSVGSFGPNAAKGKVEQKKKPFGGIEVTPLLCVNTWEHAWLHDYGVGGKDAYLRAWWKKIDWSQVAQNGTFSARPSQNKFLYDS</sequence>
<proteinExistence type="predicted"/>
<dbReference type="Pfam" id="PF02777">
    <property type="entry name" value="Sod_Fe_C"/>
    <property type="match status" value="2"/>
</dbReference>
<dbReference type="GO" id="GO:0004784">
    <property type="term" value="F:superoxide dismutase activity"/>
    <property type="evidence" value="ECO:0007669"/>
    <property type="project" value="InterPro"/>
</dbReference>
<dbReference type="GO" id="GO:0005737">
    <property type="term" value="C:cytoplasm"/>
    <property type="evidence" value="ECO:0007669"/>
    <property type="project" value="TreeGrafter"/>
</dbReference>
<protein>
    <recommendedName>
        <fullName evidence="2">Manganese/iron superoxide dismutase C-terminal domain-containing protein</fullName>
    </recommendedName>
</protein>
<comment type="caution">
    <text evidence="3">The sequence shown here is derived from an EMBL/GenBank/DDBJ whole genome shotgun (WGS) entry which is preliminary data.</text>
</comment>
<dbReference type="InterPro" id="IPR036314">
    <property type="entry name" value="SOD_C_sf"/>
</dbReference>
<dbReference type="SUPFAM" id="SSF54719">
    <property type="entry name" value="Fe,Mn superoxide dismutase (SOD), C-terminal domain"/>
    <property type="match status" value="1"/>
</dbReference>
<name>A0A9W8ZGC2_9PLEO</name>
<evidence type="ECO:0000313" key="4">
    <source>
        <dbReference type="Proteomes" id="UP001140510"/>
    </source>
</evidence>
<dbReference type="AlphaFoldDB" id="A0A9W8ZGC2"/>
<evidence type="ECO:0000259" key="2">
    <source>
        <dbReference type="Pfam" id="PF02777"/>
    </source>
</evidence>
<dbReference type="Proteomes" id="UP001140510">
    <property type="component" value="Unassembled WGS sequence"/>
</dbReference>
<accession>A0A9W8ZGC2</accession>
<dbReference type="InterPro" id="IPR019832">
    <property type="entry name" value="Mn/Fe_SOD_C"/>
</dbReference>
<dbReference type="PANTHER" id="PTHR43595:SF2">
    <property type="entry name" value="SMALL RIBOSOMAL SUBUNIT PROTEIN MS42"/>
    <property type="match status" value="1"/>
</dbReference>
<comment type="function">
    <text evidence="1">Component of the mitochondrial ribosome (mitoribosome), a dedicated translation machinery responsible for the synthesis of mitochondrial genome-encoded proteins, including at least some of the essential transmembrane subunits of the mitochondrial respiratory chain. The mitoribosomes are attached to the mitochondrial inner membrane and translation products are cotranslationally integrated into the membrane.</text>
</comment>
<dbReference type="InterPro" id="IPR036324">
    <property type="entry name" value="Mn/Fe_SOD_N_sf"/>
</dbReference>
<evidence type="ECO:0000256" key="1">
    <source>
        <dbReference type="ARBA" id="ARBA00037226"/>
    </source>
</evidence>
<dbReference type="OrthoDB" id="275227at2759"/>
<dbReference type="EMBL" id="JAPEVA010000017">
    <property type="protein sequence ID" value="KAJ4408077.1"/>
    <property type="molecule type" value="Genomic_DNA"/>
</dbReference>
<reference evidence="3" key="1">
    <citation type="submission" date="2022-10" db="EMBL/GenBank/DDBJ databases">
        <title>Tapping the CABI collections for fungal endophytes: first genome assemblies for Collariella, Neodidymelliopsis, Ascochyta clinopodiicola, Didymella pomorum, Didymosphaeria variabile, Neocosmospora piperis and Neocucurbitaria cava.</title>
        <authorList>
            <person name="Hill R."/>
        </authorList>
    </citation>
    <scope>NUCLEOTIDE SEQUENCE</scope>
    <source>
        <strain evidence="3">IMI 355091</strain>
    </source>
</reference>
<dbReference type="PANTHER" id="PTHR43595">
    <property type="entry name" value="37S RIBOSOMAL PROTEIN S26, MITOCHONDRIAL"/>
    <property type="match status" value="1"/>
</dbReference>
<dbReference type="Gene3D" id="3.55.40.20">
    <property type="entry name" value="Iron/manganese superoxide dismutase, C-terminal domain"/>
    <property type="match status" value="1"/>
</dbReference>